<comment type="caution">
    <text evidence="2">The sequence shown here is derived from an EMBL/GenBank/DDBJ whole genome shotgun (WGS) entry which is preliminary data.</text>
</comment>
<dbReference type="InterPro" id="IPR014747">
    <property type="entry name" value="Bac_photo_RC_H_C"/>
</dbReference>
<proteinExistence type="predicted"/>
<feature type="domain" description="PRC-barrel" evidence="1">
    <location>
        <begin position="6"/>
        <end position="70"/>
    </location>
</feature>
<accession>A0A7Z0IHS2</accession>
<evidence type="ECO:0000313" key="2">
    <source>
        <dbReference type="EMBL" id="NYI67879.1"/>
    </source>
</evidence>
<reference evidence="2 3" key="1">
    <citation type="submission" date="2020-07" db="EMBL/GenBank/DDBJ databases">
        <title>Sequencing the genomes of 1000 actinobacteria strains.</title>
        <authorList>
            <person name="Klenk H.-P."/>
        </authorList>
    </citation>
    <scope>NUCLEOTIDE SEQUENCE [LARGE SCALE GENOMIC DNA]</scope>
    <source>
        <strain evidence="2 3">DSM 26341</strain>
    </source>
</reference>
<dbReference type="Proteomes" id="UP000539111">
    <property type="component" value="Unassembled WGS sequence"/>
</dbReference>
<organism evidence="2 3">
    <name type="scientific">Spelaeicoccus albus</name>
    <dbReference type="NCBI Taxonomy" id="1280376"/>
    <lineage>
        <taxon>Bacteria</taxon>
        <taxon>Bacillati</taxon>
        <taxon>Actinomycetota</taxon>
        <taxon>Actinomycetes</taxon>
        <taxon>Micrococcales</taxon>
        <taxon>Brevibacteriaceae</taxon>
        <taxon>Spelaeicoccus</taxon>
    </lineage>
</organism>
<dbReference type="AlphaFoldDB" id="A0A7Z0IHS2"/>
<dbReference type="SUPFAM" id="SSF50346">
    <property type="entry name" value="PRC-barrel domain"/>
    <property type="match status" value="1"/>
</dbReference>
<dbReference type="Pfam" id="PF05239">
    <property type="entry name" value="PRC"/>
    <property type="match status" value="1"/>
</dbReference>
<evidence type="ECO:0000313" key="3">
    <source>
        <dbReference type="Proteomes" id="UP000539111"/>
    </source>
</evidence>
<dbReference type="InterPro" id="IPR011033">
    <property type="entry name" value="PRC_barrel-like_sf"/>
</dbReference>
<dbReference type="RefSeq" id="WP_179428178.1">
    <property type="nucleotide sequence ID" value="NZ_JACBZP010000001.1"/>
</dbReference>
<gene>
    <name evidence="2" type="ORF">BJY26_002185</name>
</gene>
<dbReference type="Gene3D" id="3.90.50.10">
    <property type="entry name" value="Photosynthetic Reaction Center, subunit H, domain 2"/>
    <property type="match status" value="1"/>
</dbReference>
<dbReference type="EMBL" id="JACBZP010000001">
    <property type="protein sequence ID" value="NYI67879.1"/>
    <property type="molecule type" value="Genomic_DNA"/>
</dbReference>
<protein>
    <recommendedName>
        <fullName evidence="1">PRC-barrel domain-containing protein</fullName>
    </recommendedName>
</protein>
<keyword evidence="3" id="KW-1185">Reference proteome</keyword>
<dbReference type="InterPro" id="IPR027275">
    <property type="entry name" value="PRC-brl_dom"/>
</dbReference>
<dbReference type="GO" id="GO:0030077">
    <property type="term" value="C:plasma membrane light-harvesting complex"/>
    <property type="evidence" value="ECO:0007669"/>
    <property type="project" value="InterPro"/>
</dbReference>
<name>A0A7Z0IHS2_9MICO</name>
<evidence type="ECO:0000259" key="1">
    <source>
        <dbReference type="Pfam" id="PF05239"/>
    </source>
</evidence>
<sequence>MFEADDIRDWQGEDVVDVNGSKIGPFEQTYFDNTTEQPVFATVRIGLPGKRRYVFVPLDGARVSPKYVRVQWEKDVVKEAPYLEPEGELTGDQEPEIFEHFGYEYHRGATGERRLGRR</sequence>
<dbReference type="GO" id="GO:0019684">
    <property type="term" value="P:photosynthesis, light reaction"/>
    <property type="evidence" value="ECO:0007669"/>
    <property type="project" value="InterPro"/>
</dbReference>